<dbReference type="AlphaFoldDB" id="A0A2H0XDT1"/>
<evidence type="ECO:0000313" key="5">
    <source>
        <dbReference type="EMBL" id="PIS23094.1"/>
    </source>
</evidence>
<organism evidence="5 6">
    <name type="scientific">candidate division WWE3 bacterium CG08_land_8_20_14_0_20_40_13</name>
    <dbReference type="NCBI Taxonomy" id="1975084"/>
    <lineage>
        <taxon>Bacteria</taxon>
        <taxon>Katanobacteria</taxon>
    </lineage>
</organism>
<evidence type="ECO:0000256" key="1">
    <source>
        <dbReference type="ARBA" id="ARBA00023015"/>
    </source>
</evidence>
<evidence type="ECO:0000313" key="6">
    <source>
        <dbReference type="Proteomes" id="UP000230340"/>
    </source>
</evidence>
<dbReference type="SMART" id="SM00418">
    <property type="entry name" value="HTH_ARSR"/>
    <property type="match status" value="1"/>
</dbReference>
<evidence type="ECO:0000256" key="3">
    <source>
        <dbReference type="ARBA" id="ARBA00023163"/>
    </source>
</evidence>
<dbReference type="PRINTS" id="PR00778">
    <property type="entry name" value="HTHARSR"/>
</dbReference>
<dbReference type="GO" id="GO:0003700">
    <property type="term" value="F:DNA-binding transcription factor activity"/>
    <property type="evidence" value="ECO:0007669"/>
    <property type="project" value="InterPro"/>
</dbReference>
<dbReference type="EMBL" id="PEYT01000014">
    <property type="protein sequence ID" value="PIS23094.1"/>
    <property type="molecule type" value="Genomic_DNA"/>
</dbReference>
<dbReference type="Pfam" id="PF01022">
    <property type="entry name" value="HTH_5"/>
    <property type="match status" value="1"/>
</dbReference>
<accession>A0A2H0XDT1</accession>
<dbReference type="PANTHER" id="PTHR43132">
    <property type="entry name" value="ARSENICAL RESISTANCE OPERON REPRESSOR ARSR-RELATED"/>
    <property type="match status" value="1"/>
</dbReference>
<dbReference type="Gene3D" id="1.10.10.10">
    <property type="entry name" value="Winged helix-like DNA-binding domain superfamily/Winged helix DNA-binding domain"/>
    <property type="match status" value="1"/>
</dbReference>
<dbReference type="NCBIfam" id="NF033788">
    <property type="entry name" value="HTH_metalloreg"/>
    <property type="match status" value="1"/>
</dbReference>
<keyword evidence="2" id="KW-0238">DNA-binding</keyword>
<dbReference type="InterPro" id="IPR011991">
    <property type="entry name" value="ArsR-like_HTH"/>
</dbReference>
<keyword evidence="1" id="KW-0805">Transcription regulation</keyword>
<proteinExistence type="predicted"/>
<dbReference type="GO" id="GO:0003677">
    <property type="term" value="F:DNA binding"/>
    <property type="evidence" value="ECO:0007669"/>
    <property type="project" value="UniProtKB-KW"/>
</dbReference>
<dbReference type="Proteomes" id="UP000230340">
    <property type="component" value="Unassembled WGS sequence"/>
</dbReference>
<dbReference type="InterPro" id="IPR036388">
    <property type="entry name" value="WH-like_DNA-bd_sf"/>
</dbReference>
<evidence type="ECO:0000256" key="2">
    <source>
        <dbReference type="ARBA" id="ARBA00023125"/>
    </source>
</evidence>
<feature type="domain" description="HTH arsR-type" evidence="4">
    <location>
        <begin position="1"/>
        <end position="88"/>
    </location>
</feature>
<dbReference type="InterPro" id="IPR051011">
    <property type="entry name" value="Metal_resp_trans_reg"/>
</dbReference>
<dbReference type="InterPro" id="IPR001845">
    <property type="entry name" value="HTH_ArsR_DNA-bd_dom"/>
</dbReference>
<keyword evidence="3" id="KW-0804">Transcription</keyword>
<evidence type="ECO:0000259" key="4">
    <source>
        <dbReference type="PROSITE" id="PS50987"/>
    </source>
</evidence>
<protein>
    <recommendedName>
        <fullName evidence="4">HTH arsR-type domain-containing protein</fullName>
    </recommendedName>
</protein>
<sequence length="88" mass="9629">MNKKCLCCFKAVADDSRAAIYSFVQKAGQCGVSQIVGNFKLTQPTVSYHLSELAKTGLLKRIKKGREVYYEAICTCGMGKEKSCPVAD</sequence>
<dbReference type="InterPro" id="IPR036390">
    <property type="entry name" value="WH_DNA-bd_sf"/>
</dbReference>
<dbReference type="PROSITE" id="PS50987">
    <property type="entry name" value="HTH_ARSR_2"/>
    <property type="match status" value="1"/>
</dbReference>
<dbReference type="SUPFAM" id="SSF46785">
    <property type="entry name" value="Winged helix' DNA-binding domain"/>
    <property type="match status" value="1"/>
</dbReference>
<name>A0A2H0XDT1_UNCKA</name>
<dbReference type="PANTHER" id="PTHR43132:SF2">
    <property type="entry name" value="ARSENICAL RESISTANCE OPERON REPRESSOR ARSR-RELATED"/>
    <property type="match status" value="1"/>
</dbReference>
<gene>
    <name evidence="5" type="ORF">COT49_01845</name>
</gene>
<dbReference type="CDD" id="cd00090">
    <property type="entry name" value="HTH_ARSR"/>
    <property type="match status" value="1"/>
</dbReference>
<comment type="caution">
    <text evidence="5">The sequence shown here is derived from an EMBL/GenBank/DDBJ whole genome shotgun (WGS) entry which is preliminary data.</text>
</comment>
<reference evidence="6" key="1">
    <citation type="submission" date="2017-09" db="EMBL/GenBank/DDBJ databases">
        <title>Depth-based differentiation of microbial function through sediment-hosted aquifers and enrichment of novel symbionts in the deep terrestrial subsurface.</title>
        <authorList>
            <person name="Probst A.J."/>
            <person name="Ladd B."/>
            <person name="Jarett J.K."/>
            <person name="Geller-Mcgrath D.E."/>
            <person name="Sieber C.M.K."/>
            <person name="Emerson J.B."/>
            <person name="Anantharaman K."/>
            <person name="Thomas B.C."/>
            <person name="Malmstrom R."/>
            <person name="Stieglmeier M."/>
            <person name="Klingl A."/>
            <person name="Woyke T."/>
            <person name="Ryan C.M."/>
            <person name="Banfield J.F."/>
        </authorList>
    </citation>
    <scope>NUCLEOTIDE SEQUENCE [LARGE SCALE GENOMIC DNA]</scope>
</reference>